<evidence type="ECO:0000313" key="3">
    <source>
        <dbReference type="Proteomes" id="UP000782312"/>
    </source>
</evidence>
<dbReference type="EMBL" id="JACPUR010000031">
    <property type="protein sequence ID" value="MBI3128537.1"/>
    <property type="molecule type" value="Genomic_DNA"/>
</dbReference>
<dbReference type="InterPro" id="IPR052170">
    <property type="entry name" value="M29_Exopeptidase"/>
</dbReference>
<evidence type="ECO:0000256" key="1">
    <source>
        <dbReference type="ARBA" id="ARBA00022723"/>
    </source>
</evidence>
<keyword evidence="2" id="KW-0378">Hydrolase</keyword>
<name>A0A932I2E7_UNCTE</name>
<dbReference type="GO" id="GO:0006508">
    <property type="term" value="P:proteolysis"/>
    <property type="evidence" value="ECO:0007669"/>
    <property type="project" value="InterPro"/>
</dbReference>
<dbReference type="InterPro" id="IPR058739">
    <property type="entry name" value="NicX"/>
</dbReference>
<keyword evidence="2" id="KW-0645">Protease</keyword>
<dbReference type="Pfam" id="PF26233">
    <property type="entry name" value="NicX"/>
    <property type="match status" value="1"/>
</dbReference>
<dbReference type="AlphaFoldDB" id="A0A932I2E7"/>
<gene>
    <name evidence="2" type="ORF">HYZ11_13110</name>
</gene>
<dbReference type="SUPFAM" id="SSF144052">
    <property type="entry name" value="Thermophilic metalloprotease-like"/>
    <property type="match status" value="1"/>
</dbReference>
<accession>A0A932I2E7</accession>
<keyword evidence="2" id="KW-0031">Aminopeptidase</keyword>
<protein>
    <submittedName>
        <fullName evidence="2">Aminopeptidase</fullName>
    </submittedName>
</protein>
<comment type="caution">
    <text evidence="2">The sequence shown here is derived from an EMBL/GenBank/DDBJ whole genome shotgun (WGS) entry which is preliminary data.</text>
</comment>
<evidence type="ECO:0000313" key="2">
    <source>
        <dbReference type="EMBL" id="MBI3128537.1"/>
    </source>
</evidence>
<sequence>MVSFMDRMETAHLCIETCLGVKEGEKVLVIVDQEHLPWGEALAAAAAVKGAVPAITLIPEPKPYQKEPNDIIIAAMNAADVAIAALSDLAINQFVHTKARKDALARGVRFGNFMVPEPGERVTAKELLDTKDRANRLAARLTAAKRARVTTALGTDVAMSLEGRKGYGISSICTEKGFWASMPNFSEAAVSPLEGTAEGVAVVDGMVNWIGFVREPIRLTFEKGTVAKVSGGADAERLKAIWDQADDNATNVAELGIGTVPNERPRGNNQDKRLIGTAHFGIGDNYSLGGSVRSKMHLDALLYGTTVELDGEPVVKDGKFLA</sequence>
<dbReference type="PANTHER" id="PTHR34448">
    <property type="entry name" value="AMINOPEPTIDASE"/>
    <property type="match status" value="1"/>
</dbReference>
<keyword evidence="1" id="KW-0479">Metal-binding</keyword>
<organism evidence="2 3">
    <name type="scientific">Tectimicrobiota bacterium</name>
    <dbReference type="NCBI Taxonomy" id="2528274"/>
    <lineage>
        <taxon>Bacteria</taxon>
        <taxon>Pseudomonadati</taxon>
        <taxon>Nitrospinota/Tectimicrobiota group</taxon>
        <taxon>Candidatus Tectimicrobiota</taxon>
    </lineage>
</organism>
<dbReference type="Proteomes" id="UP000782312">
    <property type="component" value="Unassembled WGS sequence"/>
</dbReference>
<reference evidence="2" key="1">
    <citation type="submission" date="2020-07" db="EMBL/GenBank/DDBJ databases">
        <title>Huge and variable diversity of episymbiotic CPR bacteria and DPANN archaea in groundwater ecosystems.</title>
        <authorList>
            <person name="He C.Y."/>
            <person name="Keren R."/>
            <person name="Whittaker M."/>
            <person name="Farag I.F."/>
            <person name="Doudna J."/>
            <person name="Cate J.H.D."/>
            <person name="Banfield J.F."/>
        </authorList>
    </citation>
    <scope>NUCLEOTIDE SEQUENCE</scope>
    <source>
        <strain evidence="2">NC_groundwater_763_Ag_S-0.2um_68_21</strain>
    </source>
</reference>
<proteinExistence type="predicted"/>
<dbReference type="GO" id="GO:0046872">
    <property type="term" value="F:metal ion binding"/>
    <property type="evidence" value="ECO:0007669"/>
    <property type="project" value="UniProtKB-KW"/>
</dbReference>
<dbReference type="GO" id="GO:0004177">
    <property type="term" value="F:aminopeptidase activity"/>
    <property type="evidence" value="ECO:0007669"/>
    <property type="project" value="UniProtKB-KW"/>
</dbReference>
<dbReference type="PANTHER" id="PTHR34448:SF1">
    <property type="entry name" value="BLL6088 PROTEIN"/>
    <property type="match status" value="1"/>
</dbReference>